<comment type="caution">
    <text evidence="1">The sequence shown here is derived from an EMBL/GenBank/DDBJ whole genome shotgun (WGS) entry which is preliminary data.</text>
</comment>
<accession>A0AAV2A3N5</accession>
<protein>
    <submittedName>
        <fullName evidence="1">Uncharacterized protein</fullName>
    </submittedName>
</protein>
<dbReference type="Proteomes" id="UP001497382">
    <property type="component" value="Unassembled WGS sequence"/>
</dbReference>
<reference evidence="1 2" key="1">
    <citation type="submission" date="2024-04" db="EMBL/GenBank/DDBJ databases">
        <authorList>
            <person name="Rising A."/>
            <person name="Reimegard J."/>
            <person name="Sonavane S."/>
            <person name="Akerstrom W."/>
            <person name="Nylinder S."/>
            <person name="Hedman E."/>
            <person name="Kallberg Y."/>
        </authorList>
    </citation>
    <scope>NUCLEOTIDE SEQUENCE [LARGE SCALE GENOMIC DNA]</scope>
</reference>
<gene>
    <name evidence="1" type="ORF">LARSCL_LOCUS9139</name>
</gene>
<name>A0AAV2A3N5_9ARAC</name>
<evidence type="ECO:0000313" key="1">
    <source>
        <dbReference type="EMBL" id="CAL1277278.1"/>
    </source>
</evidence>
<proteinExistence type="predicted"/>
<dbReference type="AlphaFoldDB" id="A0AAV2A3N5"/>
<sequence>MRSSLNERLQMQATPLQRIGQDILDSSPFCSRAIGWSTYQNRTNWSSSSVQTPPLLQEEDRLFHSLK</sequence>
<dbReference type="EMBL" id="CAXIEN010000101">
    <property type="protein sequence ID" value="CAL1277278.1"/>
    <property type="molecule type" value="Genomic_DNA"/>
</dbReference>
<organism evidence="1 2">
    <name type="scientific">Larinioides sclopetarius</name>
    <dbReference type="NCBI Taxonomy" id="280406"/>
    <lineage>
        <taxon>Eukaryota</taxon>
        <taxon>Metazoa</taxon>
        <taxon>Ecdysozoa</taxon>
        <taxon>Arthropoda</taxon>
        <taxon>Chelicerata</taxon>
        <taxon>Arachnida</taxon>
        <taxon>Araneae</taxon>
        <taxon>Araneomorphae</taxon>
        <taxon>Entelegynae</taxon>
        <taxon>Araneoidea</taxon>
        <taxon>Araneidae</taxon>
        <taxon>Larinioides</taxon>
    </lineage>
</organism>
<keyword evidence="2" id="KW-1185">Reference proteome</keyword>
<evidence type="ECO:0000313" key="2">
    <source>
        <dbReference type="Proteomes" id="UP001497382"/>
    </source>
</evidence>